<dbReference type="GO" id="GO:0005829">
    <property type="term" value="C:cytosol"/>
    <property type="evidence" value="ECO:0007669"/>
    <property type="project" value="TreeGrafter"/>
</dbReference>
<keyword evidence="7" id="KW-0676">Redox-active center</keyword>
<dbReference type="InterPro" id="IPR019479">
    <property type="entry name" value="Peroxiredoxin_C"/>
</dbReference>
<dbReference type="PANTHER" id="PTHR10681:SF163">
    <property type="entry name" value="AT16346P-RELATED"/>
    <property type="match status" value="1"/>
</dbReference>
<feature type="compositionally biased region" description="Acidic residues" evidence="9">
    <location>
        <begin position="226"/>
        <end position="251"/>
    </location>
</feature>
<dbReference type="InterPro" id="IPR050217">
    <property type="entry name" value="Peroxiredoxin"/>
</dbReference>
<protein>
    <recommendedName>
        <fullName evidence="2">thioredoxin-dependent peroxiredoxin</fullName>
        <ecNumber evidence="2">1.11.1.24</ecNumber>
    </recommendedName>
</protein>
<reference evidence="11" key="1">
    <citation type="submission" date="2022-12" db="EMBL/GenBank/DDBJ databases">
        <title>Genome assemblies of Blomia tropicalis.</title>
        <authorList>
            <person name="Cui Y."/>
        </authorList>
    </citation>
    <scope>NUCLEOTIDE SEQUENCE</scope>
    <source>
        <tissue evidence="11">Adult mites</tissue>
    </source>
</reference>
<organism evidence="11 12">
    <name type="scientific">Blomia tropicalis</name>
    <name type="common">Mite</name>
    <dbReference type="NCBI Taxonomy" id="40697"/>
    <lineage>
        <taxon>Eukaryota</taxon>
        <taxon>Metazoa</taxon>
        <taxon>Ecdysozoa</taxon>
        <taxon>Arthropoda</taxon>
        <taxon>Chelicerata</taxon>
        <taxon>Arachnida</taxon>
        <taxon>Acari</taxon>
        <taxon>Acariformes</taxon>
        <taxon>Sarcoptiformes</taxon>
        <taxon>Astigmata</taxon>
        <taxon>Glycyphagoidea</taxon>
        <taxon>Echimyopodidae</taxon>
        <taxon>Blomia</taxon>
    </lineage>
</organism>
<evidence type="ECO:0000256" key="5">
    <source>
        <dbReference type="ARBA" id="ARBA00023002"/>
    </source>
</evidence>
<keyword evidence="5" id="KW-0560">Oxidoreductase</keyword>
<dbReference type="FunFam" id="3.40.30.10:FF:000003">
    <property type="entry name" value="Peroxiredoxin 1"/>
    <property type="match status" value="1"/>
</dbReference>
<comment type="caution">
    <text evidence="11">The sequence shown here is derived from an EMBL/GenBank/DDBJ whole genome shotgun (WGS) entry which is preliminary data.</text>
</comment>
<evidence type="ECO:0000256" key="2">
    <source>
        <dbReference type="ARBA" id="ARBA00013017"/>
    </source>
</evidence>
<evidence type="ECO:0000259" key="10">
    <source>
        <dbReference type="PROSITE" id="PS51352"/>
    </source>
</evidence>
<evidence type="ECO:0000256" key="7">
    <source>
        <dbReference type="ARBA" id="ARBA00023284"/>
    </source>
</evidence>
<accession>A0A9Q0MFT1</accession>
<dbReference type="EMBL" id="JAPWDV010000001">
    <property type="protein sequence ID" value="KAJ6223707.1"/>
    <property type="molecule type" value="Genomic_DNA"/>
</dbReference>
<dbReference type="EC" id="1.11.1.24" evidence="2"/>
<evidence type="ECO:0000256" key="9">
    <source>
        <dbReference type="SAM" id="MobiDB-lite"/>
    </source>
</evidence>
<feature type="domain" description="Thioredoxin" evidence="10">
    <location>
        <begin position="345"/>
        <end position="503"/>
    </location>
</feature>
<dbReference type="PROSITE" id="PS51352">
    <property type="entry name" value="THIOREDOXIN_2"/>
    <property type="match status" value="1"/>
</dbReference>
<feature type="compositionally biased region" description="Basic and acidic residues" evidence="9">
    <location>
        <begin position="99"/>
        <end position="120"/>
    </location>
</feature>
<evidence type="ECO:0000313" key="12">
    <source>
        <dbReference type="Proteomes" id="UP001142055"/>
    </source>
</evidence>
<dbReference type="CDD" id="cd03015">
    <property type="entry name" value="PRX_Typ2cys"/>
    <property type="match status" value="1"/>
</dbReference>
<dbReference type="InterPro" id="IPR000866">
    <property type="entry name" value="AhpC/TSA"/>
</dbReference>
<evidence type="ECO:0000256" key="4">
    <source>
        <dbReference type="ARBA" id="ARBA00022862"/>
    </source>
</evidence>
<proteinExistence type="inferred from homology"/>
<dbReference type="Gene3D" id="3.40.30.10">
    <property type="entry name" value="Glutaredoxin"/>
    <property type="match status" value="1"/>
</dbReference>
<comment type="catalytic activity">
    <reaction evidence="8">
        <text>a hydroperoxide + [thioredoxin]-dithiol = an alcohol + [thioredoxin]-disulfide + H2O</text>
        <dbReference type="Rhea" id="RHEA:62620"/>
        <dbReference type="Rhea" id="RHEA-COMP:10698"/>
        <dbReference type="Rhea" id="RHEA-COMP:10700"/>
        <dbReference type="ChEBI" id="CHEBI:15377"/>
        <dbReference type="ChEBI" id="CHEBI:29950"/>
        <dbReference type="ChEBI" id="CHEBI:30879"/>
        <dbReference type="ChEBI" id="CHEBI:35924"/>
        <dbReference type="ChEBI" id="CHEBI:50058"/>
        <dbReference type="EC" id="1.11.1.24"/>
    </reaction>
</comment>
<dbReference type="Pfam" id="PF00578">
    <property type="entry name" value="AhpC-TSA"/>
    <property type="match status" value="1"/>
</dbReference>
<dbReference type="Pfam" id="PF10417">
    <property type="entry name" value="1-cysPrx_C"/>
    <property type="match status" value="1"/>
</dbReference>
<evidence type="ECO:0000256" key="1">
    <source>
        <dbReference type="ARBA" id="ARBA00009796"/>
    </source>
</evidence>
<dbReference type="GO" id="GO:0008379">
    <property type="term" value="F:thioredoxin peroxidase activity"/>
    <property type="evidence" value="ECO:0007669"/>
    <property type="project" value="TreeGrafter"/>
</dbReference>
<dbReference type="PANTHER" id="PTHR10681">
    <property type="entry name" value="THIOREDOXIN PEROXIDASE"/>
    <property type="match status" value="1"/>
</dbReference>
<dbReference type="Proteomes" id="UP001142055">
    <property type="component" value="Chromosome 1"/>
</dbReference>
<keyword evidence="3" id="KW-0575">Peroxidase</keyword>
<keyword evidence="6" id="KW-1015">Disulfide bond</keyword>
<evidence type="ECO:0000313" key="11">
    <source>
        <dbReference type="EMBL" id="KAJ6223707.1"/>
    </source>
</evidence>
<sequence>MEQPIDTTNNENMSTLPYTIIRVKRKLEIATNASQNTDRYQSFKKLRHIGSFSATKTNESILSSGNLLKQMGLSAQKRVRISDFDPEQFDAYVQRLNEEPSETKKLKEDSDVEPNKKDISYQHLPNDTTIFDSDHDIENKENNENMITCNGQILQPITTKVEEYVYDYYVLMDQLMDFSDDSDNIDQGLQFDDAASNDSNDEHYRYNDYPDEDEFSDQDDRSESSSYDDEKEELYDENFDRYNEEDEEDEDMRDICNYMPTHSSNMLDSVIKRKELDHIRDDQDVGNKRQCINHDEVHGSLSFRTPESSSSSAISSTPSRSCNDDHDDLPCTSESTIEMSNTRYPQIGKPAPAFKGTAVVNGQFKDIQLSDYKGKYVVLFFYPMDFTFVCPTEIIGFSERAEEFSKINCELIAASTDSHYTHLAWVNTPRKEGGLGSLKIPLLADKNAKISQDYGVYLEGAGVPLRGLFVIDDKQNLRQITINDLPVGRSVDETLRLVQAFQYTDVHGEVCPLNWKPGDATIKPGVESSKEFFQKQN</sequence>
<feature type="region of interest" description="Disordered" evidence="9">
    <location>
        <begin position="186"/>
        <end position="251"/>
    </location>
</feature>
<dbReference type="GO" id="GO:0045454">
    <property type="term" value="P:cell redox homeostasis"/>
    <property type="evidence" value="ECO:0007669"/>
    <property type="project" value="TreeGrafter"/>
</dbReference>
<evidence type="ECO:0000256" key="8">
    <source>
        <dbReference type="ARBA" id="ARBA00049091"/>
    </source>
</evidence>
<dbReference type="AlphaFoldDB" id="A0A9Q0MFT1"/>
<dbReference type="InterPro" id="IPR013766">
    <property type="entry name" value="Thioredoxin_domain"/>
</dbReference>
<feature type="compositionally biased region" description="Low complexity" evidence="9">
    <location>
        <begin position="308"/>
        <end position="321"/>
    </location>
</feature>
<dbReference type="GO" id="GO:0019430">
    <property type="term" value="P:removal of superoxide radicals"/>
    <property type="evidence" value="ECO:0007669"/>
    <property type="project" value="TreeGrafter"/>
</dbReference>
<gene>
    <name evidence="11" type="ORF">RDWZM_002252</name>
</gene>
<keyword evidence="4" id="KW-0049">Antioxidant</keyword>
<dbReference type="InterPro" id="IPR036249">
    <property type="entry name" value="Thioredoxin-like_sf"/>
</dbReference>
<comment type="similarity">
    <text evidence="1">Belongs to the peroxiredoxin family. AhpC/Prx1 subfamily.</text>
</comment>
<keyword evidence="12" id="KW-1185">Reference proteome</keyword>
<dbReference type="GO" id="GO:0042744">
    <property type="term" value="P:hydrogen peroxide catabolic process"/>
    <property type="evidence" value="ECO:0007669"/>
    <property type="project" value="TreeGrafter"/>
</dbReference>
<feature type="region of interest" description="Disordered" evidence="9">
    <location>
        <begin position="99"/>
        <end position="130"/>
    </location>
</feature>
<dbReference type="SUPFAM" id="SSF52833">
    <property type="entry name" value="Thioredoxin-like"/>
    <property type="match status" value="1"/>
</dbReference>
<name>A0A9Q0MFT1_BLOTA</name>
<evidence type="ECO:0000256" key="3">
    <source>
        <dbReference type="ARBA" id="ARBA00022559"/>
    </source>
</evidence>
<feature type="region of interest" description="Disordered" evidence="9">
    <location>
        <begin position="297"/>
        <end position="332"/>
    </location>
</feature>
<evidence type="ECO:0000256" key="6">
    <source>
        <dbReference type="ARBA" id="ARBA00023157"/>
    </source>
</evidence>